<feature type="non-terminal residue" evidence="1">
    <location>
        <position position="1"/>
    </location>
</feature>
<name>A0A6S7KL52_PARCT</name>
<dbReference type="OrthoDB" id="276261at2759"/>
<reference evidence="1" key="1">
    <citation type="submission" date="2020-04" db="EMBL/GenBank/DDBJ databases">
        <authorList>
            <person name="Alioto T."/>
            <person name="Alioto T."/>
            <person name="Gomez Garrido J."/>
        </authorList>
    </citation>
    <scope>NUCLEOTIDE SEQUENCE</scope>
    <source>
        <strain evidence="1">A484AB</strain>
    </source>
</reference>
<protein>
    <submittedName>
        <fullName evidence="1">MutS homolog 4-like</fullName>
    </submittedName>
</protein>
<dbReference type="Gene3D" id="1.10.1420.10">
    <property type="match status" value="1"/>
</dbReference>
<evidence type="ECO:0000313" key="2">
    <source>
        <dbReference type="Proteomes" id="UP001152795"/>
    </source>
</evidence>
<gene>
    <name evidence="1" type="ORF">PACLA_8A039612</name>
</gene>
<dbReference type="SUPFAM" id="SSF48334">
    <property type="entry name" value="DNA repair protein MutS, domain III"/>
    <property type="match status" value="1"/>
</dbReference>
<dbReference type="EMBL" id="CACRXK020015853">
    <property type="protein sequence ID" value="CAB4028963.1"/>
    <property type="molecule type" value="Genomic_DNA"/>
</dbReference>
<sequence length="145" mass="16152">MEVASKYYCLATASALLKYVEFIQNIVYAPGSLKIVFKGSEQTTMIDAATARNLELILNARNFGSDHCLYGVINHTKTAAGVLARFLDIDHITSMCIQVPKTETVKTAESKITNVIYLKHTLELVDPLREALKNSKNALFTAYYE</sequence>
<dbReference type="Proteomes" id="UP001152795">
    <property type="component" value="Unassembled WGS sequence"/>
</dbReference>
<dbReference type="InterPro" id="IPR036187">
    <property type="entry name" value="DNA_mismatch_repair_MutS_sf"/>
</dbReference>
<organism evidence="1 2">
    <name type="scientific">Paramuricea clavata</name>
    <name type="common">Red gorgonian</name>
    <name type="synonym">Violescent sea-whip</name>
    <dbReference type="NCBI Taxonomy" id="317549"/>
    <lineage>
        <taxon>Eukaryota</taxon>
        <taxon>Metazoa</taxon>
        <taxon>Cnidaria</taxon>
        <taxon>Anthozoa</taxon>
        <taxon>Octocorallia</taxon>
        <taxon>Malacalcyonacea</taxon>
        <taxon>Plexauridae</taxon>
        <taxon>Paramuricea</taxon>
    </lineage>
</organism>
<evidence type="ECO:0000313" key="1">
    <source>
        <dbReference type="EMBL" id="CAB4028963.1"/>
    </source>
</evidence>
<dbReference type="AlphaFoldDB" id="A0A6S7KL52"/>
<keyword evidence="2" id="KW-1185">Reference proteome</keyword>
<accession>A0A6S7KL52</accession>
<proteinExistence type="predicted"/>
<comment type="caution">
    <text evidence="1">The sequence shown here is derived from an EMBL/GenBank/DDBJ whole genome shotgun (WGS) entry which is preliminary data.</text>
</comment>